<dbReference type="Proteomes" id="UP000289794">
    <property type="component" value="Chromosome"/>
</dbReference>
<reference evidence="2 3" key="1">
    <citation type="submission" date="2019-01" db="EMBL/GenBank/DDBJ databases">
        <title>PMF-metabolizing Aryl O-demethylase.</title>
        <authorList>
            <person name="Kim M."/>
        </authorList>
    </citation>
    <scope>NUCLEOTIDE SEQUENCE [LARGE SCALE GENOMIC DNA]</scope>
    <source>
        <strain evidence="2 3">PMF1</strain>
    </source>
</reference>
<keyword evidence="1" id="KW-1133">Transmembrane helix</keyword>
<gene>
    <name evidence="2" type="ORF">PMF13cell1_03452</name>
</gene>
<organism evidence="2 3">
    <name type="scientific">Blautia producta</name>
    <dbReference type="NCBI Taxonomy" id="33035"/>
    <lineage>
        <taxon>Bacteria</taxon>
        <taxon>Bacillati</taxon>
        <taxon>Bacillota</taxon>
        <taxon>Clostridia</taxon>
        <taxon>Lachnospirales</taxon>
        <taxon>Lachnospiraceae</taxon>
        <taxon>Blautia</taxon>
    </lineage>
</organism>
<proteinExistence type="predicted"/>
<feature type="transmembrane region" description="Helical" evidence="1">
    <location>
        <begin position="50"/>
        <end position="75"/>
    </location>
</feature>
<dbReference type="RefSeq" id="WP_029469332.1">
    <property type="nucleotide sequence ID" value="NZ_CP035945.1"/>
</dbReference>
<evidence type="ECO:0000313" key="2">
    <source>
        <dbReference type="EMBL" id="QBE97889.1"/>
    </source>
</evidence>
<sequence length="241" mass="26448">MKFQPNSTFLFILAGLVILFVIAQSVFFLVRAYRRGKSLGIQTAQMRKTILSTAVFTLAPAVSILLGVITLSKFLGLPLPWLRLSVIGAITYELPAATSTANALHISLSETVTDPRVYTAICWVMTLGIFPGLIWVPLFIKKIQGGLMKIKNKDSKWGDIFMTAMFLGMISAFLGMVFSDIRSGLKGWIPIFVLLFSALLMGICGILIKKCGWKWLENYALPVSMLGAMIFAAMITPMIGG</sequence>
<evidence type="ECO:0000313" key="3">
    <source>
        <dbReference type="Proteomes" id="UP000289794"/>
    </source>
</evidence>
<feature type="transmembrane region" description="Helical" evidence="1">
    <location>
        <begin position="220"/>
        <end position="240"/>
    </location>
</feature>
<protein>
    <recommendedName>
        <fullName evidence="4">DUF5058 domain-containing protein</fullName>
    </recommendedName>
</protein>
<feature type="transmembrane region" description="Helical" evidence="1">
    <location>
        <begin position="117"/>
        <end position="140"/>
    </location>
</feature>
<dbReference type="InterPro" id="IPR032479">
    <property type="entry name" value="DUF5058"/>
</dbReference>
<evidence type="ECO:0000256" key="1">
    <source>
        <dbReference type="SAM" id="Phobius"/>
    </source>
</evidence>
<feature type="transmembrane region" description="Helical" evidence="1">
    <location>
        <begin position="187"/>
        <end position="208"/>
    </location>
</feature>
<dbReference type="KEGG" id="bpro:PMF13cell1_03452"/>
<dbReference type="Pfam" id="PF16481">
    <property type="entry name" value="DUF5058"/>
    <property type="match status" value="1"/>
</dbReference>
<evidence type="ECO:0008006" key="4">
    <source>
        <dbReference type="Google" id="ProtNLM"/>
    </source>
</evidence>
<feature type="transmembrane region" description="Helical" evidence="1">
    <location>
        <begin position="160"/>
        <end position="181"/>
    </location>
</feature>
<keyword evidence="1" id="KW-0812">Transmembrane</keyword>
<dbReference type="AlphaFoldDB" id="A0A4P6M039"/>
<feature type="transmembrane region" description="Helical" evidence="1">
    <location>
        <begin position="6"/>
        <end position="30"/>
    </location>
</feature>
<dbReference type="EMBL" id="CP035945">
    <property type="protein sequence ID" value="QBE97889.1"/>
    <property type="molecule type" value="Genomic_DNA"/>
</dbReference>
<accession>A0A4P6M039</accession>
<keyword evidence="1" id="KW-0472">Membrane</keyword>
<name>A0A4P6M039_9FIRM</name>